<dbReference type="EMBL" id="JAGIKT010000038">
    <property type="protein sequence ID" value="MBP0112794.1"/>
    <property type="molecule type" value="Genomic_DNA"/>
</dbReference>
<accession>A0ABS3ZXC3</accession>
<feature type="repeat" description="TPR" evidence="1">
    <location>
        <begin position="318"/>
        <end position="351"/>
    </location>
</feature>
<dbReference type="PANTHER" id="PTHR12558:SF13">
    <property type="entry name" value="CELL DIVISION CYCLE PROTEIN 27 HOMOLOG"/>
    <property type="match status" value="1"/>
</dbReference>
<feature type="binding site" evidence="2">
    <location>
        <position position="42"/>
    </location>
    <ligand>
        <name>ATP</name>
        <dbReference type="ChEBI" id="CHEBI:30616"/>
    </ligand>
</feature>
<evidence type="ECO:0000256" key="1">
    <source>
        <dbReference type="PROSITE-ProRule" id="PRU00339"/>
    </source>
</evidence>
<feature type="domain" description="Protein kinase" evidence="3">
    <location>
        <begin position="13"/>
        <end position="309"/>
    </location>
</feature>
<evidence type="ECO:0000256" key="2">
    <source>
        <dbReference type="PROSITE-ProRule" id="PRU10141"/>
    </source>
</evidence>
<dbReference type="RefSeq" id="WP_209295381.1">
    <property type="nucleotide sequence ID" value="NZ_JAGIKT010000038.1"/>
</dbReference>
<feature type="repeat" description="TPR" evidence="1">
    <location>
        <begin position="625"/>
        <end position="658"/>
    </location>
</feature>
<comment type="caution">
    <text evidence="4">The sequence shown here is derived from an EMBL/GenBank/DDBJ whole genome shotgun (WGS) entry which is preliminary data.</text>
</comment>
<gene>
    <name evidence="4" type="ORF">JWS04_17220</name>
</gene>
<feature type="repeat" description="TPR" evidence="1">
    <location>
        <begin position="591"/>
        <end position="624"/>
    </location>
</feature>
<dbReference type="InterPro" id="IPR019734">
    <property type="entry name" value="TPR_rpt"/>
</dbReference>
<dbReference type="Pfam" id="PF14559">
    <property type="entry name" value="TPR_19"/>
    <property type="match status" value="1"/>
</dbReference>
<sequence>MTYAIGENVCDEYAVRLPLGEGGMGEVYLVEHGSSGELRAAKIMRGGGGASGADMVGFRQEALSLLNVGSHPFVVRLFEVRERGRDIVLIMEYIAPEAGCTTLEDVIRRGQGYNDRLLGAWAVEFCVGMEHALSCGIAAHRDIKPANVLIGSGPFLKISDFGLALAASRYPAFVDGAPKRPSQLQMLEARDGCRTCGTPGYVAPELLAGGKASQQSDIFSFGVMLWQMAARSTESPYGVEYKGNTRDYLDAVLEKALDHAVTHIVSPYTAVIQRCLEPNPADRYPDFPALREAIKSAMKAAKIPAMDFIVNPGFQGSFSDYVNRGRSYLILGRHERAHTILARAVEHDPKSYEAQVACAEASSHRGKLVEAVRAYEAARDLRPEAATPLNGMAFAWLELGEPTKARAALDEVLAQQPENLEALLLLARVEGAQGNDDAALKGVERVIAIDPRDWRAHDYHGRALWSLGKLGDAARAFGTCLRINPLAPDVRLALASVLTAQNELVAAREEYERAIRLFRDNPETLNKIAAHMAEHRHEKGAIDLFRQIADAEPQSRSIMIVNIGNAQRRMGDVRSAVASYRQAIEINPENALAYERLGDVEAESGRHDKAAEYFGRACELEADNPRYHASAGTAYLQAQGHRVAAEHFRRSLALFPEQPSILYNLAVALCCDGQEGAGLEELAKAVRLDEGYARAWYLKAVIEVGLGLEADAMVSADHAVANGSQLSARELQKARSLLGEQSGRGTVRR</sequence>
<dbReference type="Gene3D" id="3.30.200.20">
    <property type="entry name" value="Phosphorylase Kinase, domain 1"/>
    <property type="match status" value="1"/>
</dbReference>
<dbReference type="InterPro" id="IPR017441">
    <property type="entry name" value="Protein_kinase_ATP_BS"/>
</dbReference>
<dbReference type="PROSITE" id="PS00107">
    <property type="entry name" value="PROTEIN_KINASE_ATP"/>
    <property type="match status" value="1"/>
</dbReference>
<evidence type="ECO:0000313" key="5">
    <source>
        <dbReference type="Proteomes" id="UP000669317"/>
    </source>
</evidence>
<dbReference type="InterPro" id="IPR000719">
    <property type="entry name" value="Prot_kinase_dom"/>
</dbReference>
<reference evidence="4 5" key="1">
    <citation type="submission" date="2021-03" db="EMBL/GenBank/DDBJ databases">
        <title>Genome Sequence of Bradyrhizobium vignae strain ISRA400.</title>
        <authorList>
            <person name="Tisa L.S."/>
            <person name="Svistoonoff S."/>
            <person name="Hocher V."/>
            <person name="Fall S."/>
            <person name="Zaiya A."/>
            <person name="Naing D."/>
            <person name="Niang N."/>
            <person name="Diouf A."/>
            <person name="Dasylva M.C."/>
            <person name="Toure O."/>
            <person name="Gueye M."/>
            <person name="Gully D."/>
            <person name="Tisseyre P."/>
            <person name="Simpson S."/>
            <person name="Morris K."/>
            <person name="Thomas W.K."/>
        </authorList>
    </citation>
    <scope>NUCLEOTIDE SEQUENCE [LARGE SCALE GENOMIC DNA]</scope>
    <source>
        <strain evidence="4 5">ISRA400</strain>
    </source>
</reference>
<dbReference type="Proteomes" id="UP000669317">
    <property type="component" value="Unassembled WGS sequence"/>
</dbReference>
<dbReference type="Gene3D" id="1.10.510.10">
    <property type="entry name" value="Transferase(Phosphotransferase) domain 1"/>
    <property type="match status" value="1"/>
</dbReference>
<dbReference type="PROSITE" id="PS50011">
    <property type="entry name" value="PROTEIN_KINASE_DOM"/>
    <property type="match status" value="1"/>
</dbReference>
<dbReference type="PROSITE" id="PS50005">
    <property type="entry name" value="TPR"/>
    <property type="match status" value="5"/>
</dbReference>
<keyword evidence="2" id="KW-0067">ATP-binding</keyword>
<name>A0ABS3ZXC3_9BRAD</name>
<dbReference type="Pfam" id="PF13432">
    <property type="entry name" value="TPR_16"/>
    <property type="match status" value="4"/>
</dbReference>
<keyword evidence="5" id="KW-1185">Reference proteome</keyword>
<keyword evidence="1" id="KW-0802">TPR repeat</keyword>
<feature type="repeat" description="TPR" evidence="1">
    <location>
        <begin position="557"/>
        <end position="590"/>
    </location>
</feature>
<evidence type="ECO:0000259" key="3">
    <source>
        <dbReference type="PROSITE" id="PS50011"/>
    </source>
</evidence>
<dbReference type="PANTHER" id="PTHR12558">
    <property type="entry name" value="CELL DIVISION CYCLE 16,23,27"/>
    <property type="match status" value="1"/>
</dbReference>
<dbReference type="CDD" id="cd14014">
    <property type="entry name" value="STKc_PknB_like"/>
    <property type="match status" value="1"/>
</dbReference>
<dbReference type="SUPFAM" id="SSF56112">
    <property type="entry name" value="Protein kinase-like (PK-like)"/>
    <property type="match status" value="1"/>
</dbReference>
<organism evidence="4 5">
    <name type="scientific">Bradyrhizobium vignae</name>
    <dbReference type="NCBI Taxonomy" id="1549949"/>
    <lineage>
        <taxon>Bacteria</taxon>
        <taxon>Pseudomonadati</taxon>
        <taxon>Pseudomonadota</taxon>
        <taxon>Alphaproteobacteria</taxon>
        <taxon>Hyphomicrobiales</taxon>
        <taxon>Nitrobacteraceae</taxon>
        <taxon>Bradyrhizobium</taxon>
    </lineage>
</organism>
<dbReference type="SMART" id="SM00028">
    <property type="entry name" value="TPR"/>
    <property type="match status" value="11"/>
</dbReference>
<dbReference type="Gene3D" id="1.25.40.10">
    <property type="entry name" value="Tetratricopeptide repeat domain"/>
    <property type="match status" value="2"/>
</dbReference>
<dbReference type="SMART" id="SM00220">
    <property type="entry name" value="S_TKc"/>
    <property type="match status" value="1"/>
</dbReference>
<feature type="repeat" description="TPR" evidence="1">
    <location>
        <begin position="420"/>
        <end position="453"/>
    </location>
</feature>
<dbReference type="SUPFAM" id="SSF48452">
    <property type="entry name" value="TPR-like"/>
    <property type="match status" value="2"/>
</dbReference>
<dbReference type="InterPro" id="IPR011009">
    <property type="entry name" value="Kinase-like_dom_sf"/>
</dbReference>
<evidence type="ECO:0000313" key="4">
    <source>
        <dbReference type="EMBL" id="MBP0112794.1"/>
    </source>
</evidence>
<proteinExistence type="predicted"/>
<dbReference type="Pfam" id="PF00069">
    <property type="entry name" value="Pkinase"/>
    <property type="match status" value="1"/>
</dbReference>
<protein>
    <submittedName>
        <fullName evidence="4">Tetratricopeptide repeat protein</fullName>
    </submittedName>
</protein>
<dbReference type="InterPro" id="IPR011990">
    <property type="entry name" value="TPR-like_helical_dom_sf"/>
</dbReference>
<keyword evidence="2" id="KW-0547">Nucleotide-binding</keyword>